<sequence length="452" mass="51107">MAVSRKAFPAMDCSSTLQRKAHLPLEIWQHIFLHACTDGGHTGCSLALVSRFFHLASHPVRFNSLAFTSLRGIEQYLAYVERVTSIHARPPQVRHLLLSFARPPSDESSSDISRWEDVYTDTLQSEAWYRARQAREQEKDAWDRRFMVLLPDLLDLVGSYLETFTLLQSDALIIPPVHHRLPRLRDLTLLMGVTVMLNEELRNPSEHGTTSGGSALSSSDMLPYSPLHTQPSPPPLSYNHRSCPKKAHDNAQSISATPSFGHAEHARFPVLERLHIICGRHRDWTLRDALVHLPRLAPNLTNLRISNATYTHGSHECVASFLHDALGIPRRTEGQESTTPTQGPGRQSVAGAEREPLDQSNLTLRSPAMPLLRRVAVHSIPPPAGDRCEMSHKGYRALAGAMQEMREACDLTSDTRLRWTESERARHQVWEEVCWKHWTDTIEGREGVWEGW</sequence>
<gene>
    <name evidence="2" type="ORF">BD310DRAFT_932862</name>
</gene>
<keyword evidence="3" id="KW-1185">Reference proteome</keyword>
<feature type="region of interest" description="Disordered" evidence="1">
    <location>
        <begin position="201"/>
        <end position="255"/>
    </location>
</feature>
<dbReference type="Proteomes" id="UP000292082">
    <property type="component" value="Unassembled WGS sequence"/>
</dbReference>
<proteinExistence type="predicted"/>
<protein>
    <submittedName>
        <fullName evidence="2">Uncharacterized protein</fullName>
    </submittedName>
</protein>
<feature type="region of interest" description="Disordered" evidence="1">
    <location>
        <begin position="332"/>
        <end position="358"/>
    </location>
</feature>
<evidence type="ECO:0000313" key="3">
    <source>
        <dbReference type="Proteomes" id="UP000292082"/>
    </source>
</evidence>
<dbReference type="EMBL" id="ML145162">
    <property type="protein sequence ID" value="TBU55833.1"/>
    <property type="molecule type" value="Genomic_DNA"/>
</dbReference>
<evidence type="ECO:0000256" key="1">
    <source>
        <dbReference type="SAM" id="MobiDB-lite"/>
    </source>
</evidence>
<accession>A0A4Q9PNI3</accession>
<organism evidence="2 3">
    <name type="scientific">Dichomitus squalens</name>
    <dbReference type="NCBI Taxonomy" id="114155"/>
    <lineage>
        <taxon>Eukaryota</taxon>
        <taxon>Fungi</taxon>
        <taxon>Dikarya</taxon>
        <taxon>Basidiomycota</taxon>
        <taxon>Agaricomycotina</taxon>
        <taxon>Agaricomycetes</taxon>
        <taxon>Polyporales</taxon>
        <taxon>Polyporaceae</taxon>
        <taxon>Dichomitus</taxon>
    </lineage>
</organism>
<feature type="compositionally biased region" description="Polar residues" evidence="1">
    <location>
        <begin position="335"/>
        <end position="345"/>
    </location>
</feature>
<name>A0A4Q9PNI3_9APHY</name>
<reference evidence="2 3" key="1">
    <citation type="submission" date="2019-01" db="EMBL/GenBank/DDBJ databases">
        <title>Draft genome sequences of three monokaryotic isolates of the white-rot basidiomycete fungus Dichomitus squalens.</title>
        <authorList>
            <consortium name="DOE Joint Genome Institute"/>
            <person name="Lopez S.C."/>
            <person name="Andreopoulos B."/>
            <person name="Pangilinan J."/>
            <person name="Lipzen A."/>
            <person name="Riley R."/>
            <person name="Ahrendt S."/>
            <person name="Ng V."/>
            <person name="Barry K."/>
            <person name="Daum C."/>
            <person name="Grigoriev I.V."/>
            <person name="Hilden K.S."/>
            <person name="Makela M.R."/>
            <person name="de Vries R.P."/>
        </authorList>
    </citation>
    <scope>NUCLEOTIDE SEQUENCE [LARGE SCALE GENOMIC DNA]</scope>
    <source>
        <strain evidence="2 3">CBS 464.89</strain>
    </source>
</reference>
<evidence type="ECO:0000313" key="2">
    <source>
        <dbReference type="EMBL" id="TBU55833.1"/>
    </source>
</evidence>
<dbReference type="AlphaFoldDB" id="A0A4Q9PNI3"/>
<feature type="compositionally biased region" description="Low complexity" evidence="1">
    <location>
        <begin position="208"/>
        <end position="219"/>
    </location>
</feature>